<reference evidence="2 3" key="1">
    <citation type="journal article" date="2015" name="Stand. Genomic Sci.">
        <title>Genomic Encyclopedia of Bacterial and Archaeal Type Strains, Phase III: the genomes of soil and plant-associated and newly described type strains.</title>
        <authorList>
            <person name="Whitman W.B."/>
            <person name="Woyke T."/>
            <person name="Klenk H.P."/>
            <person name="Zhou Y."/>
            <person name="Lilburn T.G."/>
            <person name="Beck B.J."/>
            <person name="De Vos P."/>
            <person name="Vandamme P."/>
            <person name="Eisen J.A."/>
            <person name="Garrity G."/>
            <person name="Hugenholtz P."/>
            <person name="Kyrpides N.C."/>
        </authorList>
    </citation>
    <scope>NUCLEOTIDE SEQUENCE [LARGE SCALE GENOMIC DNA]</scope>
    <source>
        <strain evidence="2 3">CGMCC 1.10948</strain>
    </source>
</reference>
<name>A0A562QYT6_9BRAD</name>
<evidence type="ECO:0000313" key="2">
    <source>
        <dbReference type="EMBL" id="TWI61975.1"/>
    </source>
</evidence>
<protein>
    <submittedName>
        <fullName evidence="2">Uncharacterized protein</fullName>
    </submittedName>
</protein>
<evidence type="ECO:0000256" key="1">
    <source>
        <dbReference type="SAM" id="SignalP"/>
    </source>
</evidence>
<keyword evidence="3" id="KW-1185">Reference proteome</keyword>
<dbReference type="Proteomes" id="UP000316291">
    <property type="component" value="Unassembled WGS sequence"/>
</dbReference>
<dbReference type="RefSeq" id="WP_018648833.1">
    <property type="nucleotide sequence ID" value="NZ_CP104172.1"/>
</dbReference>
<comment type="caution">
    <text evidence="2">The sequence shown here is derived from an EMBL/GenBank/DDBJ whole genome shotgun (WGS) entry which is preliminary data.</text>
</comment>
<accession>A0A562QYT6</accession>
<feature type="chain" id="PRO_5022219380" evidence="1">
    <location>
        <begin position="32"/>
        <end position="204"/>
    </location>
</feature>
<feature type="signal peptide" evidence="1">
    <location>
        <begin position="1"/>
        <end position="31"/>
    </location>
</feature>
<keyword evidence="1" id="KW-0732">Signal</keyword>
<organism evidence="2 3">
    <name type="scientific">Bradyrhizobium huanghuaihaiense</name>
    <dbReference type="NCBI Taxonomy" id="990078"/>
    <lineage>
        <taxon>Bacteria</taxon>
        <taxon>Pseudomonadati</taxon>
        <taxon>Pseudomonadota</taxon>
        <taxon>Alphaproteobacteria</taxon>
        <taxon>Hyphomicrobiales</taxon>
        <taxon>Nitrobacteraceae</taxon>
        <taxon>Bradyrhizobium</taxon>
    </lineage>
</organism>
<dbReference type="EMBL" id="VLLA01000023">
    <property type="protein sequence ID" value="TWI61975.1"/>
    <property type="molecule type" value="Genomic_DNA"/>
</dbReference>
<evidence type="ECO:0000313" key="3">
    <source>
        <dbReference type="Proteomes" id="UP000316291"/>
    </source>
</evidence>
<sequence length="204" mass="22350">MSTSSFTRLLGLIIGSMVGVASVTALTTAQAAAQQAFVTLNGDLKKEAWWVIADFHPFTTEVRGIPANQIRKSWCKATEFRKDLIPKELLFEGGVDVMQSAGMSFAVEGRFDDTAARQVAVVGVFQDCAGPKGRFILILDHPADGKPKVRFVNAVHTDRQFGALRKGKGGTLVASACMECDESSVLKWDRKKRKFDWVPQADEL</sequence>
<proteinExistence type="predicted"/>
<gene>
    <name evidence="2" type="ORF">IQ16_06829</name>
</gene>
<dbReference type="AlphaFoldDB" id="A0A562QYT6"/>